<proteinExistence type="inferred from homology"/>
<dbReference type="InterPro" id="IPR052860">
    <property type="entry name" value="NRL-GPCR1"/>
</dbReference>
<feature type="region of interest" description="Disordered" evidence="2">
    <location>
        <begin position="307"/>
        <end position="360"/>
    </location>
</feature>
<name>A0ABD2KTR5_9BILA</name>
<dbReference type="PANTHER" id="PTHR47521">
    <property type="entry name" value="SERPENTINE RECEPTOR, CLASS E (EPSILON)-RELATED"/>
    <property type="match status" value="1"/>
</dbReference>
<evidence type="ECO:0000256" key="3">
    <source>
        <dbReference type="SAM" id="Phobius"/>
    </source>
</evidence>
<dbReference type="Proteomes" id="UP001620626">
    <property type="component" value="Unassembled WGS sequence"/>
</dbReference>
<comment type="similarity">
    <text evidence="1">Belongs to the nematode receptor-like protein sre family.</text>
</comment>
<feature type="transmembrane region" description="Helical" evidence="3">
    <location>
        <begin position="254"/>
        <end position="278"/>
    </location>
</feature>
<gene>
    <name evidence="4" type="ORF">niasHT_025481</name>
</gene>
<evidence type="ECO:0000313" key="4">
    <source>
        <dbReference type="EMBL" id="KAL3106092.1"/>
    </source>
</evidence>
<reference evidence="4 5" key="1">
    <citation type="submission" date="2024-10" db="EMBL/GenBank/DDBJ databases">
        <authorList>
            <person name="Kim D."/>
        </authorList>
    </citation>
    <scope>NUCLEOTIDE SEQUENCE [LARGE SCALE GENOMIC DNA]</scope>
    <source>
        <strain evidence="4">BH-2024</strain>
    </source>
</reference>
<accession>A0ABD2KTR5</accession>
<evidence type="ECO:0000256" key="1">
    <source>
        <dbReference type="ARBA" id="ARBA00006803"/>
    </source>
</evidence>
<feature type="transmembrane region" description="Helical" evidence="3">
    <location>
        <begin position="89"/>
        <end position="109"/>
    </location>
</feature>
<dbReference type="InterPro" id="IPR004151">
    <property type="entry name" value="7TM_GPCR_serpentine_rcpt_Sre"/>
</dbReference>
<evidence type="ECO:0008006" key="6">
    <source>
        <dbReference type="Google" id="ProtNLM"/>
    </source>
</evidence>
<feature type="transmembrane region" description="Helical" evidence="3">
    <location>
        <begin position="228"/>
        <end position="248"/>
    </location>
</feature>
<organism evidence="4 5">
    <name type="scientific">Heterodera trifolii</name>
    <dbReference type="NCBI Taxonomy" id="157864"/>
    <lineage>
        <taxon>Eukaryota</taxon>
        <taxon>Metazoa</taxon>
        <taxon>Ecdysozoa</taxon>
        <taxon>Nematoda</taxon>
        <taxon>Chromadorea</taxon>
        <taxon>Rhabditida</taxon>
        <taxon>Tylenchina</taxon>
        <taxon>Tylenchomorpha</taxon>
        <taxon>Tylenchoidea</taxon>
        <taxon>Heteroderidae</taxon>
        <taxon>Heteroderinae</taxon>
        <taxon>Heterodera</taxon>
    </lineage>
</organism>
<keyword evidence="5" id="KW-1185">Reference proteome</keyword>
<feature type="compositionally biased region" description="Basic and acidic residues" evidence="2">
    <location>
        <begin position="318"/>
        <end position="360"/>
    </location>
</feature>
<keyword evidence="3" id="KW-0472">Membrane</keyword>
<feature type="transmembrane region" description="Helical" evidence="3">
    <location>
        <begin position="53"/>
        <end position="77"/>
    </location>
</feature>
<feature type="transmembrane region" description="Helical" evidence="3">
    <location>
        <begin position="20"/>
        <end position="41"/>
    </location>
</feature>
<dbReference type="Pfam" id="PF03125">
    <property type="entry name" value="Sre"/>
    <property type="match status" value="1"/>
</dbReference>
<comment type="caution">
    <text evidence="4">The sequence shown here is derived from an EMBL/GenBank/DDBJ whole genome shotgun (WGS) entry which is preliminary data.</text>
</comment>
<keyword evidence="3" id="KW-0812">Transmembrane</keyword>
<feature type="transmembrane region" description="Helical" evidence="3">
    <location>
        <begin position="129"/>
        <end position="148"/>
    </location>
</feature>
<feature type="transmembrane region" description="Helical" evidence="3">
    <location>
        <begin position="160"/>
        <end position="188"/>
    </location>
</feature>
<dbReference type="AlphaFoldDB" id="A0ABD2KTR5"/>
<dbReference type="EMBL" id="JBICBT010000663">
    <property type="protein sequence ID" value="KAL3106092.1"/>
    <property type="molecule type" value="Genomic_DNA"/>
</dbReference>
<keyword evidence="3" id="KW-1133">Transmembrane helix</keyword>
<protein>
    <recommendedName>
        <fullName evidence="6">Gustatory receptor</fullName>
    </recommendedName>
</protein>
<evidence type="ECO:0000256" key="2">
    <source>
        <dbReference type="SAM" id="MobiDB-lite"/>
    </source>
</evidence>
<sequence>MANATLFETSFVNVCSSALLLLNLVLCTVQLPLSLLNISVLCRTSLLHRNLKFVLFTQSVLFCIYSLAQISLILVIFILGKEHWLDYKIILVFFLEFPLLYINYIGHVLLIERFIATIFAKMYEHAKSYAFNITWFALITSFCVATAAQEAIATEAKAPLTFTAGVLATVCASMLISFFEIIAFSLLITHNLKLFMRGLQIPANLHNLSERYQLAENIRTGRQLAPTFLFHFINICGSVFTPFVVYFHLITDPILLNLIVFTYYSILSLSNALIELTLMRRHPILRKNALNILAKFLPNRCFSNNRITDSGKSPKMVQRIDGKKRWEKRQQKRDNKSNEMTEMHFKKLKEQWQKNEKRNL</sequence>
<evidence type="ECO:0000313" key="5">
    <source>
        <dbReference type="Proteomes" id="UP001620626"/>
    </source>
</evidence>